<protein>
    <recommendedName>
        <fullName evidence="4">Lipoprotein</fullName>
    </recommendedName>
</protein>
<gene>
    <name evidence="2" type="ORF">CIL03_04965</name>
</gene>
<dbReference type="AlphaFoldDB" id="A0A265NF92"/>
<keyword evidence="3" id="KW-1185">Reference proteome</keyword>
<dbReference type="OrthoDB" id="2829902at2"/>
<proteinExistence type="predicted"/>
<evidence type="ECO:0000313" key="2">
    <source>
        <dbReference type="EMBL" id="OZU90501.1"/>
    </source>
</evidence>
<dbReference type="Proteomes" id="UP000216498">
    <property type="component" value="Unassembled WGS sequence"/>
</dbReference>
<dbReference type="RefSeq" id="WP_094884104.1">
    <property type="nucleotide sequence ID" value="NZ_NPMS01000001.1"/>
</dbReference>
<organism evidence="2 3">
    <name type="scientific">Virgibacillus indicus</name>
    <dbReference type="NCBI Taxonomy" id="2024554"/>
    <lineage>
        <taxon>Bacteria</taxon>
        <taxon>Bacillati</taxon>
        <taxon>Bacillota</taxon>
        <taxon>Bacilli</taxon>
        <taxon>Bacillales</taxon>
        <taxon>Bacillaceae</taxon>
        <taxon>Virgibacillus</taxon>
    </lineage>
</organism>
<comment type="caution">
    <text evidence="2">The sequence shown here is derived from an EMBL/GenBank/DDBJ whole genome shotgun (WGS) entry which is preliminary data.</text>
</comment>
<dbReference type="EMBL" id="NPMS01000001">
    <property type="protein sequence ID" value="OZU90501.1"/>
    <property type="molecule type" value="Genomic_DNA"/>
</dbReference>
<name>A0A265NF92_9BACI</name>
<evidence type="ECO:0000313" key="3">
    <source>
        <dbReference type="Proteomes" id="UP000216498"/>
    </source>
</evidence>
<dbReference type="PROSITE" id="PS51257">
    <property type="entry name" value="PROKAR_LIPOPROTEIN"/>
    <property type="match status" value="1"/>
</dbReference>
<sequence length="242" mass="27533">MKKWIAMLSFYILVACTNNEPAIVKTESPPDDSSREPELVEEVSGSEDDVEEFIEFPLHDEQIRINLEMVPILDAYLLAAKDRQKAIEGMKIERIQAENASIYLLEFSCQNERCSYLLFNRDAADQAFLLADLADAADMIPSPDQTKMLFLFDRKGSLPLPFTNIVIIDLEKWDHLTLVNETTDDAVLNFTWPLISVNWIDNESIAAEKPAVLEPTDEAIHEWYQANQSLTTSIILHVSENN</sequence>
<evidence type="ECO:0008006" key="4">
    <source>
        <dbReference type="Google" id="ProtNLM"/>
    </source>
</evidence>
<accession>A0A265NF92</accession>
<reference evidence="2 3" key="1">
    <citation type="submission" date="2017-08" db="EMBL/GenBank/DDBJ databases">
        <title>Virgibacillus indicus sp. nov. and Virgibacillus profoundi sp. nov, two moderately halophilic bacteria isolated from marine sediment by using the Microfluidic Streak Plate.</title>
        <authorList>
            <person name="Xu B."/>
            <person name="Hu B."/>
            <person name="Wang J."/>
            <person name="Zhu Y."/>
            <person name="Huang L."/>
            <person name="Du W."/>
            <person name="Huang Y."/>
        </authorList>
    </citation>
    <scope>NUCLEOTIDE SEQUENCE [LARGE SCALE GENOMIC DNA]</scope>
    <source>
        <strain evidence="2 3">IO3-P2-C2</strain>
    </source>
</reference>
<evidence type="ECO:0000256" key="1">
    <source>
        <dbReference type="SAM" id="MobiDB-lite"/>
    </source>
</evidence>
<feature type="region of interest" description="Disordered" evidence="1">
    <location>
        <begin position="23"/>
        <end position="44"/>
    </location>
</feature>